<dbReference type="GO" id="GO:0031179">
    <property type="term" value="P:peptide modification"/>
    <property type="evidence" value="ECO:0007669"/>
    <property type="project" value="InterPro"/>
</dbReference>
<dbReference type="GO" id="GO:0046872">
    <property type="term" value="F:metal ion binding"/>
    <property type="evidence" value="ECO:0007669"/>
    <property type="project" value="UniProtKB-KW"/>
</dbReference>
<evidence type="ECO:0000313" key="3">
    <source>
        <dbReference type="Proteomes" id="UP001154282"/>
    </source>
</evidence>
<dbReference type="PANTHER" id="PTHR12736:SF7">
    <property type="entry name" value="LANC-LIKE PROTEIN 3"/>
    <property type="match status" value="1"/>
</dbReference>
<keyword evidence="1" id="KW-0862">Zinc</keyword>
<keyword evidence="3" id="KW-1185">Reference proteome</keyword>
<evidence type="ECO:0000256" key="1">
    <source>
        <dbReference type="PIRSR" id="PIRSR607822-1"/>
    </source>
</evidence>
<dbReference type="EMBL" id="CAMGYJ010000002">
    <property type="protein sequence ID" value="CAI0376049.1"/>
    <property type="molecule type" value="Genomic_DNA"/>
</dbReference>
<organism evidence="2 3">
    <name type="scientific">Linum tenue</name>
    <dbReference type="NCBI Taxonomy" id="586396"/>
    <lineage>
        <taxon>Eukaryota</taxon>
        <taxon>Viridiplantae</taxon>
        <taxon>Streptophyta</taxon>
        <taxon>Embryophyta</taxon>
        <taxon>Tracheophyta</taxon>
        <taxon>Spermatophyta</taxon>
        <taxon>Magnoliopsida</taxon>
        <taxon>eudicotyledons</taxon>
        <taxon>Gunneridae</taxon>
        <taxon>Pentapetalae</taxon>
        <taxon>rosids</taxon>
        <taxon>fabids</taxon>
        <taxon>Malpighiales</taxon>
        <taxon>Linaceae</taxon>
        <taxon>Linum</taxon>
    </lineage>
</organism>
<sequence length="89" mass="9957">MQLKQDEIEDVKSTLRYMIMNRFPSGNYPSSQGSNSDRLVHWCHGAPGVALTFVKAAEVISGSLFHVVTHSIKHTFDSTSWHDLVTPVD</sequence>
<dbReference type="PANTHER" id="PTHR12736">
    <property type="entry name" value="LANC-LIKE PROTEIN"/>
    <property type="match status" value="1"/>
</dbReference>
<feature type="binding site" evidence="1">
    <location>
        <position position="43"/>
    </location>
    <ligand>
        <name>Zn(2+)</name>
        <dbReference type="ChEBI" id="CHEBI:29105"/>
    </ligand>
</feature>
<dbReference type="GO" id="GO:0005975">
    <property type="term" value="P:carbohydrate metabolic process"/>
    <property type="evidence" value="ECO:0007669"/>
    <property type="project" value="InterPro"/>
</dbReference>
<dbReference type="SUPFAM" id="SSF158745">
    <property type="entry name" value="LanC-like"/>
    <property type="match status" value="1"/>
</dbReference>
<comment type="caution">
    <text evidence="2">The sequence shown here is derived from an EMBL/GenBank/DDBJ whole genome shotgun (WGS) entry which is preliminary data.</text>
</comment>
<name>A0AAV0GSX1_9ROSI</name>
<evidence type="ECO:0000313" key="2">
    <source>
        <dbReference type="EMBL" id="CAI0376049.1"/>
    </source>
</evidence>
<dbReference type="InterPro" id="IPR007822">
    <property type="entry name" value="LANC-like"/>
</dbReference>
<dbReference type="InterPro" id="IPR012341">
    <property type="entry name" value="6hp_glycosidase-like_sf"/>
</dbReference>
<keyword evidence="1" id="KW-0479">Metal-binding</keyword>
<dbReference type="Pfam" id="PF05147">
    <property type="entry name" value="LANC_like"/>
    <property type="match status" value="1"/>
</dbReference>
<dbReference type="GO" id="GO:0005886">
    <property type="term" value="C:plasma membrane"/>
    <property type="evidence" value="ECO:0007669"/>
    <property type="project" value="TreeGrafter"/>
</dbReference>
<protein>
    <submittedName>
        <fullName evidence="2">Uncharacterized protein</fullName>
    </submittedName>
</protein>
<reference evidence="2" key="1">
    <citation type="submission" date="2022-08" db="EMBL/GenBank/DDBJ databases">
        <authorList>
            <person name="Gutierrez-Valencia J."/>
        </authorList>
    </citation>
    <scope>NUCLEOTIDE SEQUENCE</scope>
</reference>
<dbReference type="AlphaFoldDB" id="A0AAV0GSX1"/>
<dbReference type="Gene3D" id="1.50.10.10">
    <property type="match status" value="1"/>
</dbReference>
<accession>A0AAV0GSX1</accession>
<proteinExistence type="predicted"/>
<gene>
    <name evidence="2" type="ORF">LITE_LOCUS831</name>
</gene>
<dbReference type="Proteomes" id="UP001154282">
    <property type="component" value="Unassembled WGS sequence"/>
</dbReference>